<evidence type="ECO:0000313" key="1">
    <source>
        <dbReference type="EMBL" id="CAD6195251.1"/>
    </source>
</evidence>
<proteinExistence type="predicted"/>
<dbReference type="AlphaFoldDB" id="A0A8S1HLI0"/>
<organism evidence="1 2">
    <name type="scientific">Caenorhabditis auriculariae</name>
    <dbReference type="NCBI Taxonomy" id="2777116"/>
    <lineage>
        <taxon>Eukaryota</taxon>
        <taxon>Metazoa</taxon>
        <taxon>Ecdysozoa</taxon>
        <taxon>Nematoda</taxon>
        <taxon>Chromadorea</taxon>
        <taxon>Rhabditida</taxon>
        <taxon>Rhabditina</taxon>
        <taxon>Rhabditomorpha</taxon>
        <taxon>Rhabditoidea</taxon>
        <taxon>Rhabditidae</taxon>
        <taxon>Peloderinae</taxon>
        <taxon>Caenorhabditis</taxon>
    </lineage>
</organism>
<keyword evidence="2" id="KW-1185">Reference proteome</keyword>
<gene>
    <name evidence="1" type="ORF">CAUJ_LOCUS11170</name>
</gene>
<dbReference type="Proteomes" id="UP000835052">
    <property type="component" value="Unassembled WGS sequence"/>
</dbReference>
<reference evidence="1" key="1">
    <citation type="submission" date="2020-10" db="EMBL/GenBank/DDBJ databases">
        <authorList>
            <person name="Kikuchi T."/>
        </authorList>
    </citation>
    <scope>NUCLEOTIDE SEQUENCE</scope>
    <source>
        <strain evidence="1">NKZ352</strain>
    </source>
</reference>
<name>A0A8S1HLI0_9PELO</name>
<comment type="caution">
    <text evidence="1">The sequence shown here is derived from an EMBL/GenBank/DDBJ whole genome shotgun (WGS) entry which is preliminary data.</text>
</comment>
<dbReference type="EMBL" id="CAJGYM010000053">
    <property type="protein sequence ID" value="CAD6195251.1"/>
    <property type="molecule type" value="Genomic_DNA"/>
</dbReference>
<accession>A0A8S1HLI0</accession>
<sequence length="245" mass="27226">MLTDENEKRQNTVRNVLCSIDEDLLTDFIRYDLSGLTNLAIGTTNSCNGGAACGQIAVDDEAAVVIRQVCATDTVSDASATNCDRRNVGEWKTVGCDRATETSDSDREFVIRSLEMERIGGSGRMRLIGGSEERRRSSVALSQTVAYTPCRQTFRVKDRFGAIAFGAETKTNRRLGISSSSKMQSGRRNEGFVVAEKLHRNTVDEGQWLFADPSHRNPRQRQLLCQYREIRLREDIGVGLPADLL</sequence>
<evidence type="ECO:0000313" key="2">
    <source>
        <dbReference type="Proteomes" id="UP000835052"/>
    </source>
</evidence>
<protein>
    <submittedName>
        <fullName evidence="1">Uncharacterized protein</fullName>
    </submittedName>
</protein>